<dbReference type="InterPro" id="IPR036572">
    <property type="entry name" value="Doublecortin_dom_sf"/>
</dbReference>
<dbReference type="EMBL" id="UYYG01001174">
    <property type="protein sequence ID" value="VDN58946.1"/>
    <property type="molecule type" value="Genomic_DNA"/>
</dbReference>
<name>A0A0N4UCV6_DRAME</name>
<sequence length="143" mass="17026">MNQQMNSSFLPNLPDISNGKQKFYNFLQRTSSGPYSTKTVFFYKEVLFYIKTKKLEKKMRFFFFHGLRVPISKARYRTIDSLLEDLNSNINMPFGVRRLTTPRGRTSIKNLDELQHMGRWKIFHYLDFSTAFSIIYTLSIKIK</sequence>
<evidence type="ECO:0000313" key="5">
    <source>
        <dbReference type="WBParaSite" id="DME_0000512001-mRNA-1"/>
    </source>
</evidence>
<dbReference type="OrthoDB" id="1738954at2759"/>
<dbReference type="Pfam" id="PF03607">
    <property type="entry name" value="DCX"/>
    <property type="match status" value="1"/>
</dbReference>
<dbReference type="STRING" id="318479.A0A0N4UCV6"/>
<gene>
    <name evidence="2" type="ORF">DME_LOCUS8919</name>
</gene>
<dbReference type="Gene3D" id="3.10.20.230">
    <property type="entry name" value="Doublecortin domain"/>
    <property type="match status" value="1"/>
</dbReference>
<dbReference type="Proteomes" id="UP000274756">
    <property type="component" value="Unassembled WGS sequence"/>
</dbReference>
<protein>
    <submittedName>
        <fullName evidence="5">Doublecortin domain-containing protein</fullName>
    </submittedName>
</protein>
<dbReference type="InterPro" id="IPR003533">
    <property type="entry name" value="Doublecortin_dom"/>
</dbReference>
<dbReference type="SUPFAM" id="SSF89837">
    <property type="entry name" value="Doublecortin (DC)"/>
    <property type="match status" value="1"/>
</dbReference>
<dbReference type="AlphaFoldDB" id="A0A0N4UCV6"/>
<evidence type="ECO:0000313" key="4">
    <source>
        <dbReference type="Proteomes" id="UP000274756"/>
    </source>
</evidence>
<accession>A0A0N4UCV6</accession>
<reference evidence="5" key="1">
    <citation type="submission" date="2017-02" db="UniProtKB">
        <authorList>
            <consortium name="WormBaseParasite"/>
        </authorList>
    </citation>
    <scope>IDENTIFICATION</scope>
</reference>
<proteinExistence type="predicted"/>
<dbReference type="PROSITE" id="PS50309">
    <property type="entry name" value="DC"/>
    <property type="match status" value="1"/>
</dbReference>
<feature type="domain" description="Doublecortin" evidence="1">
    <location>
        <begin position="44"/>
        <end position="118"/>
    </location>
</feature>
<dbReference type="Proteomes" id="UP000038040">
    <property type="component" value="Unplaced"/>
</dbReference>
<organism evidence="3 5">
    <name type="scientific">Dracunculus medinensis</name>
    <name type="common">Guinea worm</name>
    <dbReference type="NCBI Taxonomy" id="318479"/>
    <lineage>
        <taxon>Eukaryota</taxon>
        <taxon>Metazoa</taxon>
        <taxon>Ecdysozoa</taxon>
        <taxon>Nematoda</taxon>
        <taxon>Chromadorea</taxon>
        <taxon>Rhabditida</taxon>
        <taxon>Spirurina</taxon>
        <taxon>Dracunculoidea</taxon>
        <taxon>Dracunculidae</taxon>
        <taxon>Dracunculus</taxon>
    </lineage>
</organism>
<evidence type="ECO:0000259" key="1">
    <source>
        <dbReference type="PROSITE" id="PS50309"/>
    </source>
</evidence>
<dbReference type="WBParaSite" id="DME_0000512001-mRNA-1">
    <property type="protein sequence ID" value="DME_0000512001-mRNA-1"/>
    <property type="gene ID" value="DME_0000512001"/>
</dbReference>
<dbReference type="SMART" id="SM00537">
    <property type="entry name" value="DCX"/>
    <property type="match status" value="1"/>
</dbReference>
<evidence type="ECO:0000313" key="2">
    <source>
        <dbReference type="EMBL" id="VDN58946.1"/>
    </source>
</evidence>
<evidence type="ECO:0000313" key="3">
    <source>
        <dbReference type="Proteomes" id="UP000038040"/>
    </source>
</evidence>
<dbReference type="GO" id="GO:0035556">
    <property type="term" value="P:intracellular signal transduction"/>
    <property type="evidence" value="ECO:0007669"/>
    <property type="project" value="InterPro"/>
</dbReference>
<keyword evidence="4" id="KW-1185">Reference proteome</keyword>
<reference evidence="2 4" key="2">
    <citation type="submission" date="2018-11" db="EMBL/GenBank/DDBJ databases">
        <authorList>
            <consortium name="Pathogen Informatics"/>
        </authorList>
    </citation>
    <scope>NUCLEOTIDE SEQUENCE [LARGE SCALE GENOMIC DNA]</scope>
</reference>